<dbReference type="EMBL" id="JAPFQI010000003">
    <property type="protein sequence ID" value="MCW8085325.1"/>
    <property type="molecule type" value="Genomic_DNA"/>
</dbReference>
<feature type="transmembrane region" description="Helical" evidence="2">
    <location>
        <begin position="93"/>
        <end position="117"/>
    </location>
</feature>
<feature type="region of interest" description="Disordered" evidence="1">
    <location>
        <begin position="35"/>
        <end position="54"/>
    </location>
</feature>
<feature type="compositionally biased region" description="Basic and acidic residues" evidence="1">
    <location>
        <begin position="9"/>
        <end position="19"/>
    </location>
</feature>
<keyword evidence="2" id="KW-0812">Transmembrane</keyword>
<keyword evidence="2" id="KW-0472">Membrane</keyword>
<feature type="transmembrane region" description="Helical" evidence="2">
    <location>
        <begin position="63"/>
        <end position="87"/>
    </location>
</feature>
<gene>
    <name evidence="3" type="ORF">OF850_06790</name>
</gene>
<dbReference type="Proteomes" id="UP001526430">
    <property type="component" value="Unassembled WGS sequence"/>
</dbReference>
<protein>
    <submittedName>
        <fullName evidence="3">Uncharacterized protein</fullName>
    </submittedName>
</protein>
<keyword evidence="4" id="KW-1185">Reference proteome</keyword>
<keyword evidence="2" id="KW-1133">Transmembrane helix</keyword>
<evidence type="ECO:0000256" key="1">
    <source>
        <dbReference type="SAM" id="MobiDB-lite"/>
    </source>
</evidence>
<evidence type="ECO:0000256" key="2">
    <source>
        <dbReference type="SAM" id="Phobius"/>
    </source>
</evidence>
<accession>A0ABT3NT41</accession>
<evidence type="ECO:0000313" key="3">
    <source>
        <dbReference type="EMBL" id="MCW8085325.1"/>
    </source>
</evidence>
<proteinExistence type="predicted"/>
<comment type="caution">
    <text evidence="3">The sequence shown here is derived from an EMBL/GenBank/DDBJ whole genome shotgun (WGS) entry which is preliminary data.</text>
</comment>
<organism evidence="3 4">
    <name type="scientific">Sabulicella glaciei</name>
    <dbReference type="NCBI Taxonomy" id="2984948"/>
    <lineage>
        <taxon>Bacteria</taxon>
        <taxon>Pseudomonadati</taxon>
        <taxon>Pseudomonadota</taxon>
        <taxon>Alphaproteobacteria</taxon>
        <taxon>Acetobacterales</taxon>
        <taxon>Acetobacteraceae</taxon>
        <taxon>Sabulicella</taxon>
    </lineage>
</organism>
<reference evidence="3 4" key="1">
    <citation type="submission" date="2022-10" db="EMBL/GenBank/DDBJ databases">
        <title>Roseococcus glaciei nov., sp. nov., isolated from glacier.</title>
        <authorList>
            <person name="Liu Q."/>
            <person name="Xin Y.-H."/>
        </authorList>
    </citation>
    <scope>NUCLEOTIDE SEQUENCE [LARGE SCALE GENOMIC DNA]</scope>
    <source>
        <strain evidence="3 4">MDT2-1-1</strain>
    </source>
</reference>
<evidence type="ECO:0000313" key="4">
    <source>
        <dbReference type="Proteomes" id="UP001526430"/>
    </source>
</evidence>
<sequence length="127" mass="13202">MAPSPAAPHGDRAAGDARLRGAPLTERLPFGLERGRTFDIGRGGHAREGDEGPAPWLSPRHRLVLAITFVGAALVAALGGAAVAAFASGAQGAAAVLGLLTLLAAPLPLLGPAQDWWRHRRGRRVRR</sequence>
<feature type="region of interest" description="Disordered" evidence="1">
    <location>
        <begin position="1"/>
        <end position="22"/>
    </location>
</feature>
<dbReference type="RefSeq" id="WP_301589202.1">
    <property type="nucleotide sequence ID" value="NZ_JAPFQI010000003.1"/>
</dbReference>
<name>A0ABT3NT41_9PROT</name>